<evidence type="ECO:0000313" key="2">
    <source>
        <dbReference type="EMBL" id="MDQ0933654.1"/>
    </source>
</evidence>
<reference evidence="2 3" key="1">
    <citation type="submission" date="2023-07" db="EMBL/GenBank/DDBJ databases">
        <title>Comparative genomics of wheat-associated soil bacteria to identify genetic determinants of phenazine resistance.</title>
        <authorList>
            <person name="Mouncey N."/>
        </authorList>
    </citation>
    <scope>NUCLEOTIDE SEQUENCE [LARGE SCALE GENOMIC DNA]</scope>
    <source>
        <strain evidence="2 3">W2I16</strain>
    </source>
</reference>
<evidence type="ECO:0008006" key="4">
    <source>
        <dbReference type="Google" id="ProtNLM"/>
    </source>
</evidence>
<accession>A0ABU0RNU2</accession>
<evidence type="ECO:0000313" key="3">
    <source>
        <dbReference type="Proteomes" id="UP001223072"/>
    </source>
</evidence>
<sequence length="135" mass="14870">MANSSLGALPAAGSVLYAAQTTAVFPRLSACLVLFVAVVIAVRGHRLSVTCENAELTVRGYLRTRTIPRSSITEITALPAVRWTDPKGNRRWSPMWVLARSPAEFAVITASKERQIAALRNWLQPRKRGSARRSR</sequence>
<keyword evidence="1" id="KW-0472">Membrane</keyword>
<organism evidence="2 3">
    <name type="scientific">Streptomyces turgidiscabies</name>
    <dbReference type="NCBI Taxonomy" id="85558"/>
    <lineage>
        <taxon>Bacteria</taxon>
        <taxon>Bacillati</taxon>
        <taxon>Actinomycetota</taxon>
        <taxon>Actinomycetes</taxon>
        <taxon>Kitasatosporales</taxon>
        <taxon>Streptomycetaceae</taxon>
        <taxon>Streptomyces</taxon>
    </lineage>
</organism>
<keyword evidence="1" id="KW-1133">Transmembrane helix</keyword>
<name>A0ABU0RNU2_9ACTN</name>
<gene>
    <name evidence="2" type="ORF">QFZ49_003594</name>
</gene>
<dbReference type="Proteomes" id="UP001223072">
    <property type="component" value="Unassembled WGS sequence"/>
</dbReference>
<proteinExistence type="predicted"/>
<comment type="caution">
    <text evidence="2">The sequence shown here is derived from an EMBL/GenBank/DDBJ whole genome shotgun (WGS) entry which is preliminary data.</text>
</comment>
<protein>
    <recommendedName>
        <fullName evidence="4">PH domain-containing protein</fullName>
    </recommendedName>
</protein>
<evidence type="ECO:0000256" key="1">
    <source>
        <dbReference type="SAM" id="Phobius"/>
    </source>
</evidence>
<keyword evidence="3" id="KW-1185">Reference proteome</keyword>
<feature type="transmembrane region" description="Helical" evidence="1">
    <location>
        <begin position="24"/>
        <end position="42"/>
    </location>
</feature>
<dbReference type="EMBL" id="JAUSZS010000004">
    <property type="protein sequence ID" value="MDQ0933654.1"/>
    <property type="molecule type" value="Genomic_DNA"/>
</dbReference>
<keyword evidence="1" id="KW-0812">Transmembrane</keyword>
<dbReference type="RefSeq" id="WP_307627401.1">
    <property type="nucleotide sequence ID" value="NZ_JAUSZS010000004.1"/>
</dbReference>